<gene>
    <name evidence="3" type="ORF">BU26DRAFT_607060</name>
</gene>
<sequence>MSELEARFVKKGLWVNEAKGAVLGKVYTTETRTGTILVALLAVFSSLATAHLWNLVIFYCHQRRAHGRPADGLFKQQQALLRTLPPPTSLMTDTVKLWWSWRHRTDNVLLRCIIFPLLGILFAASTLTVSLTSSYIVDTTNLEVLVDSPSCASINLPRMAETQLTASTLVENISPVMESYTRDCYGKETSDLPSRCRNTFIAPNIPVKNASVPCPFSEEMCDGEALELDSGLLDMNHYFGLNLHKEDRLQFRKRTTCSILPIDGYYDVLPATDFDGLLGRGALPEEEIIALKYNAPSPSEDVQAKYTFAHSLAVSNISQNYEFRVMQSYASPDWETAGALAPRYAPLPSLARQDADVALIALWSNNVLYAKPVNDPLFAAHANASFVNYGATFEQFRPDHPGRTLGCAQQWQFCLPKLGENACTPFMGVTLNIPQNVTQFSHTTSTQRAVIQLLLTSSVFADITNAPVSQYSLAGSAVQFGVAYELADDQWKKELVMWESASWAALQILVSDYAVGPVHRDPLADQYTDQPTSVGDKTLCHAQKMRKAGGFANISVFGLAFLLTVSGTIALTDIILLRFLIFLSRFRRALAPKIDRWIQDGVFQLQRRAFEADRKGYWVGLDNEIPTTRSKELLGELSSEVQPRGDAVVYAQSEQASSMRDNTDSASTGQKEADLRPKEPLTVVERETSSTLGSK</sequence>
<evidence type="ECO:0000313" key="3">
    <source>
        <dbReference type="EMBL" id="KAF2246907.1"/>
    </source>
</evidence>
<feature type="transmembrane region" description="Helical" evidence="2">
    <location>
        <begin position="556"/>
        <end position="583"/>
    </location>
</feature>
<keyword evidence="2" id="KW-1133">Transmembrane helix</keyword>
<dbReference type="GeneID" id="54589048"/>
<evidence type="ECO:0000256" key="2">
    <source>
        <dbReference type="SAM" id="Phobius"/>
    </source>
</evidence>
<dbReference type="RefSeq" id="XP_033681911.1">
    <property type="nucleotide sequence ID" value="XM_033835718.1"/>
</dbReference>
<feature type="transmembrane region" description="Helical" evidence="2">
    <location>
        <begin position="108"/>
        <end position="131"/>
    </location>
</feature>
<dbReference type="AlphaFoldDB" id="A0A6A6I9G5"/>
<evidence type="ECO:0000313" key="4">
    <source>
        <dbReference type="Proteomes" id="UP000800094"/>
    </source>
</evidence>
<feature type="region of interest" description="Disordered" evidence="1">
    <location>
        <begin position="652"/>
        <end position="695"/>
    </location>
</feature>
<dbReference type="EMBL" id="ML987198">
    <property type="protein sequence ID" value="KAF2246907.1"/>
    <property type="molecule type" value="Genomic_DNA"/>
</dbReference>
<accession>A0A6A6I9G5</accession>
<proteinExistence type="predicted"/>
<keyword evidence="4" id="KW-1185">Reference proteome</keyword>
<feature type="compositionally biased region" description="Polar residues" evidence="1">
    <location>
        <begin position="652"/>
        <end position="670"/>
    </location>
</feature>
<dbReference type="OrthoDB" id="3540210at2759"/>
<organism evidence="3 4">
    <name type="scientific">Trematosphaeria pertusa</name>
    <dbReference type="NCBI Taxonomy" id="390896"/>
    <lineage>
        <taxon>Eukaryota</taxon>
        <taxon>Fungi</taxon>
        <taxon>Dikarya</taxon>
        <taxon>Ascomycota</taxon>
        <taxon>Pezizomycotina</taxon>
        <taxon>Dothideomycetes</taxon>
        <taxon>Pleosporomycetidae</taxon>
        <taxon>Pleosporales</taxon>
        <taxon>Massarineae</taxon>
        <taxon>Trematosphaeriaceae</taxon>
        <taxon>Trematosphaeria</taxon>
    </lineage>
</organism>
<reference evidence="3" key="1">
    <citation type="journal article" date="2020" name="Stud. Mycol.">
        <title>101 Dothideomycetes genomes: a test case for predicting lifestyles and emergence of pathogens.</title>
        <authorList>
            <person name="Haridas S."/>
            <person name="Albert R."/>
            <person name="Binder M."/>
            <person name="Bloem J."/>
            <person name="Labutti K."/>
            <person name="Salamov A."/>
            <person name="Andreopoulos B."/>
            <person name="Baker S."/>
            <person name="Barry K."/>
            <person name="Bills G."/>
            <person name="Bluhm B."/>
            <person name="Cannon C."/>
            <person name="Castanera R."/>
            <person name="Culley D."/>
            <person name="Daum C."/>
            <person name="Ezra D."/>
            <person name="Gonzalez J."/>
            <person name="Henrissat B."/>
            <person name="Kuo A."/>
            <person name="Liang C."/>
            <person name="Lipzen A."/>
            <person name="Lutzoni F."/>
            <person name="Magnuson J."/>
            <person name="Mondo S."/>
            <person name="Nolan M."/>
            <person name="Ohm R."/>
            <person name="Pangilinan J."/>
            <person name="Park H.-J."/>
            <person name="Ramirez L."/>
            <person name="Alfaro M."/>
            <person name="Sun H."/>
            <person name="Tritt A."/>
            <person name="Yoshinaga Y."/>
            <person name="Zwiers L.-H."/>
            <person name="Turgeon B."/>
            <person name="Goodwin S."/>
            <person name="Spatafora J."/>
            <person name="Crous P."/>
            <person name="Grigoriev I."/>
        </authorList>
    </citation>
    <scope>NUCLEOTIDE SEQUENCE</scope>
    <source>
        <strain evidence="3">CBS 122368</strain>
    </source>
</reference>
<name>A0A6A6I9G5_9PLEO</name>
<protein>
    <submittedName>
        <fullName evidence="3">Uncharacterized protein</fullName>
    </submittedName>
</protein>
<feature type="compositionally biased region" description="Basic and acidic residues" evidence="1">
    <location>
        <begin position="671"/>
        <end position="688"/>
    </location>
</feature>
<evidence type="ECO:0000256" key="1">
    <source>
        <dbReference type="SAM" id="MobiDB-lite"/>
    </source>
</evidence>
<dbReference type="Proteomes" id="UP000800094">
    <property type="component" value="Unassembled WGS sequence"/>
</dbReference>
<keyword evidence="2" id="KW-0472">Membrane</keyword>
<feature type="transmembrane region" description="Helical" evidence="2">
    <location>
        <begin position="36"/>
        <end position="60"/>
    </location>
</feature>
<keyword evidence="2" id="KW-0812">Transmembrane</keyword>